<dbReference type="InterPro" id="IPR006042">
    <property type="entry name" value="Xan_ur_permease"/>
</dbReference>
<keyword evidence="5 7" id="KW-1133">Transmembrane helix</keyword>
<dbReference type="RefSeq" id="WP_074649893.1">
    <property type="nucleotide sequence ID" value="NZ_FOIL01000034.1"/>
</dbReference>
<dbReference type="NCBIfam" id="TIGR00801">
    <property type="entry name" value="ncs2"/>
    <property type="match status" value="1"/>
</dbReference>
<evidence type="ECO:0000256" key="2">
    <source>
        <dbReference type="ARBA" id="ARBA00008821"/>
    </source>
</evidence>
<dbReference type="OrthoDB" id="9805749at2"/>
<keyword evidence="6 7" id="KW-0472">Membrane</keyword>
<protein>
    <submittedName>
        <fullName evidence="8">Nucleobase:cation symporter-2, NCS2 family</fullName>
    </submittedName>
</protein>
<evidence type="ECO:0000256" key="1">
    <source>
        <dbReference type="ARBA" id="ARBA00004141"/>
    </source>
</evidence>
<feature type="transmembrane region" description="Helical" evidence="7">
    <location>
        <begin position="403"/>
        <end position="420"/>
    </location>
</feature>
<evidence type="ECO:0000256" key="7">
    <source>
        <dbReference type="SAM" id="Phobius"/>
    </source>
</evidence>
<feature type="transmembrane region" description="Helical" evidence="7">
    <location>
        <begin position="28"/>
        <end position="48"/>
    </location>
</feature>
<dbReference type="AlphaFoldDB" id="A0A1I0GJU3"/>
<comment type="similarity">
    <text evidence="2">Belongs to the nucleobase:cation symporter-2 (NCS2) (TC 2.A.40) family.</text>
</comment>
<sequence>MNKRFTDPYTFEGRIPLKQAIPLGLQHVMAMFVGNLTPLIIVMGVCGMVGNDFEALRISLLQNAMIMAGVVTLIQMYAIGPIGGKVPVVMGTSSGFLGIMKSISAAMGGGVFGYGAILGASIVGGLMEGVLGLFLKPLRRFFPPVVTGSVVMAIGLSLIGVGMGYYGGGTANPDFGSAINLFLGTFVLIVIIITKHFGKGFVSSASVLIGIIAGYVLATILSAVLPTTGVDANGAEYTYSWVVQWNKVASAGWIEVPKILPVKPVFQMKAIIPMMIMFVVTAVETIGDISAVQIGGIGREASDKELAGGVICDGVGSSLAALFGVLPNTSFSQNVGLVSMTKVVNRFALSVGAVFLILCGFCPKLGAVVNIMPQSVLGGAAIMMFASIIVGGISLITNHGVDSRITTIVAVSVGLGYGIGTNSAILEGLHPYLNLVFGESGIVPTAIIAILLNVVLPKDEKEE</sequence>
<keyword evidence="3" id="KW-0813">Transport</keyword>
<evidence type="ECO:0000256" key="4">
    <source>
        <dbReference type="ARBA" id="ARBA00022692"/>
    </source>
</evidence>
<feature type="transmembrane region" description="Helical" evidence="7">
    <location>
        <begin position="205"/>
        <end position="225"/>
    </location>
</feature>
<evidence type="ECO:0000256" key="6">
    <source>
        <dbReference type="ARBA" id="ARBA00023136"/>
    </source>
</evidence>
<dbReference type="Proteomes" id="UP000199820">
    <property type="component" value="Unassembled WGS sequence"/>
</dbReference>
<accession>A0A1I0GJU3</accession>
<dbReference type="InterPro" id="IPR006043">
    <property type="entry name" value="NCS2"/>
</dbReference>
<evidence type="ECO:0000256" key="3">
    <source>
        <dbReference type="ARBA" id="ARBA00022448"/>
    </source>
</evidence>
<evidence type="ECO:0000313" key="8">
    <source>
        <dbReference type="EMBL" id="SET70319.1"/>
    </source>
</evidence>
<dbReference type="PROSITE" id="PS01116">
    <property type="entry name" value="XANTH_URACIL_PERMASE"/>
    <property type="match status" value="1"/>
</dbReference>
<feature type="transmembrane region" description="Helical" evidence="7">
    <location>
        <begin position="432"/>
        <end position="456"/>
    </location>
</feature>
<dbReference type="GO" id="GO:0005886">
    <property type="term" value="C:plasma membrane"/>
    <property type="evidence" value="ECO:0007669"/>
    <property type="project" value="UniProtKB-ARBA"/>
</dbReference>
<comment type="subcellular location">
    <subcellularLocation>
        <location evidence="1">Membrane</location>
        <topology evidence="1">Multi-pass membrane protein</topology>
    </subcellularLocation>
</comment>
<dbReference type="Pfam" id="PF00860">
    <property type="entry name" value="Xan_ur_permease"/>
    <property type="match status" value="1"/>
</dbReference>
<keyword evidence="4 7" id="KW-0812">Transmembrane</keyword>
<feature type="transmembrane region" description="Helical" evidence="7">
    <location>
        <begin position="60"/>
        <end position="80"/>
    </location>
</feature>
<proteinExistence type="inferred from homology"/>
<dbReference type="PANTHER" id="PTHR42810">
    <property type="entry name" value="PURINE PERMEASE C1399.01C-RELATED"/>
    <property type="match status" value="1"/>
</dbReference>
<dbReference type="GO" id="GO:0042907">
    <property type="term" value="F:xanthine transmembrane transporter activity"/>
    <property type="evidence" value="ECO:0007669"/>
    <property type="project" value="TreeGrafter"/>
</dbReference>
<keyword evidence="9" id="KW-1185">Reference proteome</keyword>
<gene>
    <name evidence="8" type="ORF">SAMN04487771_10346</name>
</gene>
<dbReference type="EMBL" id="FOIL01000034">
    <property type="protein sequence ID" value="SET70319.1"/>
    <property type="molecule type" value="Genomic_DNA"/>
</dbReference>
<feature type="transmembrane region" description="Helical" evidence="7">
    <location>
        <begin position="347"/>
        <end position="369"/>
    </location>
</feature>
<reference evidence="9" key="1">
    <citation type="submission" date="2016-10" db="EMBL/GenBank/DDBJ databases">
        <authorList>
            <person name="Varghese N."/>
            <person name="Submissions S."/>
        </authorList>
    </citation>
    <scope>NUCLEOTIDE SEQUENCE [LARGE SCALE GENOMIC DNA]</scope>
    <source>
        <strain evidence="9">KH1P1</strain>
    </source>
</reference>
<feature type="transmembrane region" description="Helical" evidence="7">
    <location>
        <begin position="141"/>
        <end position="163"/>
    </location>
</feature>
<feature type="transmembrane region" description="Helical" evidence="7">
    <location>
        <begin position="270"/>
        <end position="294"/>
    </location>
</feature>
<feature type="transmembrane region" description="Helical" evidence="7">
    <location>
        <begin position="376"/>
        <end position="397"/>
    </location>
</feature>
<dbReference type="eggNOG" id="COG2233">
    <property type="taxonomic scope" value="Bacteria"/>
</dbReference>
<dbReference type="PANTHER" id="PTHR42810:SF2">
    <property type="entry name" value="PURINE PERMEASE C1399.01C-RELATED"/>
    <property type="match status" value="1"/>
</dbReference>
<evidence type="ECO:0000256" key="5">
    <source>
        <dbReference type="ARBA" id="ARBA00022989"/>
    </source>
</evidence>
<evidence type="ECO:0000313" key="9">
    <source>
        <dbReference type="Proteomes" id="UP000199820"/>
    </source>
</evidence>
<name>A0A1I0GJU3_9FIRM</name>
<feature type="transmembrane region" description="Helical" evidence="7">
    <location>
        <begin position="111"/>
        <end position="134"/>
    </location>
</feature>
<organism evidence="8 9">
    <name type="scientific">[Clostridium] aminophilum</name>
    <dbReference type="NCBI Taxonomy" id="1526"/>
    <lineage>
        <taxon>Bacteria</taxon>
        <taxon>Bacillati</taxon>
        <taxon>Bacillota</taxon>
        <taxon>Clostridia</taxon>
        <taxon>Lachnospirales</taxon>
        <taxon>Lachnospiraceae</taxon>
    </lineage>
</organism>
<dbReference type="STRING" id="1526.SAMN02910262_01310"/>
<feature type="transmembrane region" description="Helical" evidence="7">
    <location>
        <begin position="175"/>
        <end position="193"/>
    </location>
</feature>